<dbReference type="Pfam" id="PF02885">
    <property type="entry name" value="Glycos_trans_3N"/>
    <property type="match status" value="1"/>
</dbReference>
<dbReference type="Gene3D" id="3.40.1030.10">
    <property type="entry name" value="Nucleoside phosphorylase/phosphoribosyltransferase catalytic domain"/>
    <property type="match status" value="1"/>
</dbReference>
<dbReference type="PANTHER" id="PTHR10515:SF0">
    <property type="entry name" value="THYMIDINE PHOSPHORYLASE"/>
    <property type="match status" value="1"/>
</dbReference>
<evidence type="ECO:0000313" key="6">
    <source>
        <dbReference type="EMBL" id="HGW92032.1"/>
    </source>
</evidence>
<dbReference type="InterPro" id="IPR017872">
    <property type="entry name" value="Pyrmidine_PPase_CS"/>
</dbReference>
<dbReference type="InterPro" id="IPR013102">
    <property type="entry name" value="PYNP_C"/>
</dbReference>
<gene>
    <name evidence="6" type="ORF">ENV67_05780</name>
</gene>
<dbReference type="Gene3D" id="3.90.1170.30">
    <property type="entry name" value="Pyrimidine nucleoside phosphorylase-like, C-terminal domain"/>
    <property type="match status" value="1"/>
</dbReference>
<evidence type="ECO:0000256" key="1">
    <source>
        <dbReference type="ARBA" id="ARBA00006915"/>
    </source>
</evidence>
<dbReference type="GO" id="GO:0005829">
    <property type="term" value="C:cytosol"/>
    <property type="evidence" value="ECO:0007669"/>
    <property type="project" value="TreeGrafter"/>
</dbReference>
<dbReference type="Pfam" id="PF07831">
    <property type="entry name" value="PYNP_C"/>
    <property type="match status" value="1"/>
</dbReference>
<dbReference type="PANTHER" id="PTHR10515">
    <property type="entry name" value="THYMIDINE PHOSPHORYLASE"/>
    <property type="match status" value="1"/>
</dbReference>
<proteinExistence type="inferred from homology"/>
<dbReference type="GO" id="GO:0006206">
    <property type="term" value="P:pyrimidine nucleobase metabolic process"/>
    <property type="evidence" value="ECO:0007669"/>
    <property type="project" value="InterPro"/>
</dbReference>
<comment type="caution">
    <text evidence="6">The sequence shown here is derived from an EMBL/GenBank/DDBJ whole genome shotgun (WGS) entry which is preliminary data.</text>
</comment>
<dbReference type="AlphaFoldDB" id="A0A7C4UD15"/>
<dbReference type="SUPFAM" id="SSF52418">
    <property type="entry name" value="Nucleoside phosphorylase/phosphoribosyltransferase catalytic domain"/>
    <property type="match status" value="1"/>
</dbReference>
<dbReference type="FunFam" id="3.40.1030.10:FF:000003">
    <property type="entry name" value="Pyrimidine-nucleoside phosphorylase"/>
    <property type="match status" value="1"/>
</dbReference>
<dbReference type="GO" id="GO:0009032">
    <property type="term" value="F:thymidine phosphorylase activity"/>
    <property type="evidence" value="ECO:0007669"/>
    <property type="project" value="UniProtKB-EC"/>
</dbReference>
<accession>A0A7C4UD15</accession>
<dbReference type="SMART" id="SM00941">
    <property type="entry name" value="PYNP_C"/>
    <property type="match status" value="1"/>
</dbReference>
<dbReference type="InterPro" id="IPR000053">
    <property type="entry name" value="Thymidine/pyrmidine_PPase"/>
</dbReference>
<reference evidence="6" key="1">
    <citation type="journal article" date="2020" name="mSystems">
        <title>Genome- and Community-Level Interaction Insights into Carbon Utilization and Element Cycling Functions of Hydrothermarchaeota in Hydrothermal Sediment.</title>
        <authorList>
            <person name="Zhou Z."/>
            <person name="Liu Y."/>
            <person name="Xu W."/>
            <person name="Pan J."/>
            <person name="Luo Z.H."/>
            <person name="Li M."/>
        </authorList>
    </citation>
    <scope>NUCLEOTIDE SEQUENCE [LARGE SCALE GENOMIC DNA]</scope>
    <source>
        <strain evidence="6">SpSt-780</strain>
    </source>
</reference>
<dbReference type="SUPFAM" id="SSF54680">
    <property type="entry name" value="Pyrimidine nucleoside phosphorylase C-terminal domain"/>
    <property type="match status" value="1"/>
</dbReference>
<evidence type="ECO:0000256" key="2">
    <source>
        <dbReference type="ARBA" id="ARBA00011738"/>
    </source>
</evidence>
<dbReference type="EC" id="2.4.2.4" evidence="6"/>
<evidence type="ECO:0000256" key="4">
    <source>
        <dbReference type="ARBA" id="ARBA00022679"/>
    </source>
</evidence>
<feature type="domain" description="Pyrimidine nucleoside phosphorylase C-terminal" evidence="5">
    <location>
        <begin position="332"/>
        <end position="404"/>
    </location>
</feature>
<dbReference type="PIRSF" id="PIRSF000478">
    <property type="entry name" value="TP_PyNP"/>
    <property type="match status" value="1"/>
</dbReference>
<dbReference type="GO" id="GO:0006213">
    <property type="term" value="P:pyrimidine nucleoside metabolic process"/>
    <property type="evidence" value="ECO:0007669"/>
    <property type="project" value="InterPro"/>
</dbReference>
<dbReference type="EMBL" id="DTHG01000075">
    <property type="protein sequence ID" value="HGW92032.1"/>
    <property type="molecule type" value="Genomic_DNA"/>
</dbReference>
<dbReference type="PROSITE" id="PS00647">
    <property type="entry name" value="THYMID_PHOSPHORYLASE"/>
    <property type="match status" value="1"/>
</dbReference>
<keyword evidence="3 6" id="KW-0328">Glycosyltransferase</keyword>
<organism evidence="6">
    <name type="scientific">candidate division WOR-3 bacterium</name>
    <dbReference type="NCBI Taxonomy" id="2052148"/>
    <lineage>
        <taxon>Bacteria</taxon>
        <taxon>Bacteria division WOR-3</taxon>
    </lineage>
</organism>
<dbReference type="InterPro" id="IPR000312">
    <property type="entry name" value="Glycosyl_Trfase_fam3"/>
</dbReference>
<dbReference type="Gene3D" id="1.20.970.10">
    <property type="entry name" value="Transferase, Pyrimidine Nucleoside Phosphorylase, Chain C"/>
    <property type="match status" value="1"/>
</dbReference>
<dbReference type="InterPro" id="IPR035902">
    <property type="entry name" value="Nuc_phospho_transferase"/>
</dbReference>
<dbReference type="InterPro" id="IPR036320">
    <property type="entry name" value="Glycosyl_Trfase_fam3_N_dom_sf"/>
</dbReference>
<dbReference type="InterPro" id="IPR036566">
    <property type="entry name" value="PYNP-like_C_sf"/>
</dbReference>
<keyword evidence="4 6" id="KW-0808">Transferase</keyword>
<name>A0A7C4UD15_UNCW3</name>
<comment type="subunit">
    <text evidence="2">Homodimer.</text>
</comment>
<dbReference type="Pfam" id="PF00591">
    <property type="entry name" value="Glycos_transf_3"/>
    <property type="match status" value="1"/>
</dbReference>
<evidence type="ECO:0000259" key="5">
    <source>
        <dbReference type="SMART" id="SM00941"/>
    </source>
</evidence>
<evidence type="ECO:0000256" key="3">
    <source>
        <dbReference type="ARBA" id="ARBA00022676"/>
    </source>
</evidence>
<dbReference type="InterPro" id="IPR017459">
    <property type="entry name" value="Glycosyl_Trfase_fam3_N_dom"/>
</dbReference>
<dbReference type="SUPFAM" id="SSF47648">
    <property type="entry name" value="Nucleoside phosphorylase/phosphoribosyltransferase N-terminal domain"/>
    <property type="match status" value="1"/>
</dbReference>
<comment type="similarity">
    <text evidence="1">Belongs to the thymidine/pyrimidine-nucleoside phosphorylase family.</text>
</comment>
<protein>
    <submittedName>
        <fullName evidence="6">Thymidine phosphorylase</fullName>
        <ecNumber evidence="6">2.4.2.4</ecNumber>
    </submittedName>
</protein>
<dbReference type="GO" id="GO:0004645">
    <property type="term" value="F:1,4-alpha-oligoglucan phosphorylase activity"/>
    <property type="evidence" value="ECO:0007669"/>
    <property type="project" value="InterPro"/>
</dbReference>
<dbReference type="NCBIfam" id="NF004490">
    <property type="entry name" value="PRK05820.1"/>
    <property type="match status" value="1"/>
</dbReference>
<sequence>MIAQDVIRKKRDKEKLTEEEIRFFVQGSVKGEIKDYQISAFLMAIFLNGMDFEETYYLTKEMVYSGKRFHLKDIKGKKIDKHSTGGVGDKLSLIIAPLAASCGIIVPMISGRGLGHTGGTIDKLESIKGFRSNLKEEEFLNVLKETGFSIISQTDDIAPCDRIFYSIRDVTGTVESIPLITSSIMSKKLAEDLDGLVIDMKVGKGAFMKKLDDAKKLAESMLKVAERFNLKMKIYFTDMNVPLGYGVGNGIEVIESLEILSGELKNDCYELSIEFVKGMCEIAGIRKDPEEYIKNGEGMRRFEKMVRLQGGNLKDIELNKNVSEIKSEKDGLILDIDANKIAQGFLLTGAGRMRKEDKIDYGAGIRLLKFIGESVKKNETLALVYTSREIEKIIPYIRDAYKIGKGNVEKRKRIIEVW</sequence>
<dbReference type="InterPro" id="IPR018090">
    <property type="entry name" value="Pyrmidine_PPas_bac/euk"/>
</dbReference>
<dbReference type="NCBIfam" id="TIGR02644">
    <property type="entry name" value="Y_phosphoryl"/>
    <property type="match status" value="1"/>
</dbReference>